<evidence type="ECO:0000313" key="2">
    <source>
        <dbReference type="Proteomes" id="UP000000845"/>
    </source>
</evidence>
<dbReference type="InterPro" id="IPR011990">
    <property type="entry name" value="TPR-like_helical_dom_sf"/>
</dbReference>
<reference evidence="1 2" key="2">
    <citation type="journal article" date="2010" name="Stand. Genomic Sci.">
        <title>Complete genome sequence of Sebaldella termitidis type strain (NCTC 11300).</title>
        <authorList>
            <person name="Harmon-Smith M."/>
            <person name="Celia L."/>
            <person name="Chertkov O."/>
            <person name="Lapidus A."/>
            <person name="Copeland A."/>
            <person name="Glavina Del Rio T."/>
            <person name="Nolan M."/>
            <person name="Lucas S."/>
            <person name="Tice H."/>
            <person name="Cheng J.F."/>
            <person name="Han C."/>
            <person name="Detter J.C."/>
            <person name="Bruce D."/>
            <person name="Goodwin L."/>
            <person name="Pitluck S."/>
            <person name="Pati A."/>
            <person name="Liolios K."/>
            <person name="Ivanova N."/>
            <person name="Mavromatis K."/>
            <person name="Mikhailova N."/>
            <person name="Chen A."/>
            <person name="Palaniappan K."/>
            <person name="Land M."/>
            <person name="Hauser L."/>
            <person name="Chang Y.J."/>
            <person name="Jeffries C.D."/>
            <person name="Brettin T."/>
            <person name="Goker M."/>
            <person name="Beck B."/>
            <person name="Bristow J."/>
            <person name="Eisen J.A."/>
            <person name="Markowitz V."/>
            <person name="Hugenholtz P."/>
            <person name="Kyrpides N.C."/>
            <person name="Klenk H.P."/>
            <person name="Chen F."/>
        </authorList>
    </citation>
    <scope>NUCLEOTIDE SEQUENCE [LARGE SCALE GENOMIC DNA]</scope>
    <source>
        <strain evidence="2">ATCC 33386 / NCTC 11300</strain>
    </source>
</reference>
<accession>D1ALD2</accession>
<dbReference type="KEGG" id="str:Sterm_2422"/>
<proteinExistence type="predicted"/>
<evidence type="ECO:0008006" key="3">
    <source>
        <dbReference type="Google" id="ProtNLM"/>
    </source>
</evidence>
<dbReference type="RefSeq" id="WP_012861869.1">
    <property type="nucleotide sequence ID" value="NC_013517.1"/>
</dbReference>
<name>D1ALD2_SEBTE</name>
<reference evidence="2" key="1">
    <citation type="submission" date="2009-09" db="EMBL/GenBank/DDBJ databases">
        <title>The complete chromosome of Sebaldella termitidis ATCC 33386.</title>
        <authorList>
            <consortium name="US DOE Joint Genome Institute (JGI-PGF)"/>
            <person name="Lucas S."/>
            <person name="Copeland A."/>
            <person name="Lapidus A."/>
            <person name="Glavina del Rio T."/>
            <person name="Dalin E."/>
            <person name="Tice H."/>
            <person name="Bruce D."/>
            <person name="Goodwin L."/>
            <person name="Pitluck S."/>
            <person name="Kyrpides N."/>
            <person name="Mavromatis K."/>
            <person name="Ivanova N."/>
            <person name="Mikhailova N."/>
            <person name="Sims D."/>
            <person name="Meincke L."/>
            <person name="Brettin T."/>
            <person name="Detter J.C."/>
            <person name="Han C."/>
            <person name="Larimer F."/>
            <person name="Land M."/>
            <person name="Hauser L."/>
            <person name="Markowitz V."/>
            <person name="Cheng J.F."/>
            <person name="Hugenholtz P."/>
            <person name="Woyke T."/>
            <person name="Wu D."/>
            <person name="Eisen J.A."/>
        </authorList>
    </citation>
    <scope>NUCLEOTIDE SEQUENCE [LARGE SCALE GENOMIC DNA]</scope>
    <source>
        <strain evidence="2">ATCC 33386 / NCTC 11300</strain>
    </source>
</reference>
<dbReference type="Gene3D" id="1.25.40.10">
    <property type="entry name" value="Tetratricopeptide repeat domain"/>
    <property type="match status" value="1"/>
</dbReference>
<dbReference type="AlphaFoldDB" id="D1ALD2"/>
<dbReference type="HOGENOM" id="CLU_1000746_0_0_0"/>
<evidence type="ECO:0000313" key="1">
    <source>
        <dbReference type="EMBL" id="ACZ09275.1"/>
    </source>
</evidence>
<sequence>MKKVLAVLWLIISVISFSAVRESSEVKEIINNKVIEDFGKAGLFDVVRNATFSEKEKRILKNYYYSFLLEDLDEEKMNVNPDSVKKYRNLAIAEDKDGKYEETAYELFVYDGLLGAAGGDMKYYKWMASYMEAFYKEYPFLINYSLVKPNIYTIYEKNLDEALRLYTQMETGYPIPELKNFYLFMAYSGKSMAYLQKEDYEKSLSEFYKLTEITDYLKDDGSMALYSYSYTNLNKEKPKKAQEFYNKLKKSGYELYLLDDEALNEIKDGFDLIYKINN</sequence>
<dbReference type="SUPFAM" id="SSF48452">
    <property type="entry name" value="TPR-like"/>
    <property type="match status" value="1"/>
</dbReference>
<keyword evidence="2" id="KW-1185">Reference proteome</keyword>
<gene>
    <name evidence="1" type="ordered locus">Sterm_2422</name>
</gene>
<dbReference type="EMBL" id="CP001739">
    <property type="protein sequence ID" value="ACZ09275.1"/>
    <property type="molecule type" value="Genomic_DNA"/>
</dbReference>
<dbReference type="STRING" id="526218.Sterm_2422"/>
<dbReference type="Proteomes" id="UP000000845">
    <property type="component" value="Chromosome"/>
</dbReference>
<organism evidence="1 2">
    <name type="scientific">Sebaldella termitidis (strain ATCC 33386 / NCTC 11300)</name>
    <dbReference type="NCBI Taxonomy" id="526218"/>
    <lineage>
        <taxon>Bacteria</taxon>
        <taxon>Fusobacteriati</taxon>
        <taxon>Fusobacteriota</taxon>
        <taxon>Fusobacteriia</taxon>
        <taxon>Fusobacteriales</taxon>
        <taxon>Leptotrichiaceae</taxon>
        <taxon>Sebaldella</taxon>
    </lineage>
</organism>
<protein>
    <recommendedName>
        <fullName evidence="3">TPR repeat-containing protein</fullName>
    </recommendedName>
</protein>